<proteinExistence type="predicted"/>
<reference evidence="1" key="2">
    <citation type="submission" date="2019-01" db="UniProtKB">
        <authorList>
            <consortium name="EnsemblPlants"/>
        </authorList>
    </citation>
    <scope>IDENTIFICATION</scope>
    <source>
        <strain evidence="1">cv. Heinz 1706</strain>
    </source>
</reference>
<dbReference type="Proteomes" id="UP000004994">
    <property type="component" value="Chromosome 7"/>
</dbReference>
<evidence type="ECO:0000313" key="1">
    <source>
        <dbReference type="EnsemblPlants" id="Solyc07g062905.1.1"/>
    </source>
</evidence>
<evidence type="ECO:0008006" key="3">
    <source>
        <dbReference type="Google" id="ProtNLM"/>
    </source>
</evidence>
<dbReference type="InParanoid" id="A0A3Q7IB22"/>
<evidence type="ECO:0000313" key="2">
    <source>
        <dbReference type="Proteomes" id="UP000004994"/>
    </source>
</evidence>
<accession>A0A3Q7IB22</accession>
<dbReference type="AlphaFoldDB" id="A0A3Q7IB22"/>
<sequence>MGRLFFQDLEGKTFNCKFCKTKLARADQLITKEISWERFFFAACAKSKVAFGIWRFCDATIL</sequence>
<name>A0A3Q7IB22_SOLLC</name>
<dbReference type="Gramene" id="Solyc07g062905.1.1">
    <property type="protein sequence ID" value="Solyc07g062905.1.1"/>
    <property type="gene ID" value="Solyc07g062905.1"/>
</dbReference>
<dbReference type="EnsemblPlants" id="Solyc07g062905.1.1">
    <property type="protein sequence ID" value="Solyc07g062905.1.1"/>
    <property type="gene ID" value="Solyc07g062905.1"/>
</dbReference>
<protein>
    <recommendedName>
        <fullName evidence="3">Yippee domain-containing protein</fullName>
    </recommendedName>
</protein>
<reference evidence="1" key="1">
    <citation type="journal article" date="2012" name="Nature">
        <title>The tomato genome sequence provides insights into fleshy fruit evolution.</title>
        <authorList>
            <consortium name="Tomato Genome Consortium"/>
        </authorList>
    </citation>
    <scope>NUCLEOTIDE SEQUENCE [LARGE SCALE GENOMIC DNA]</scope>
    <source>
        <strain evidence="1">cv. Heinz 1706</strain>
    </source>
</reference>
<keyword evidence="2" id="KW-1185">Reference proteome</keyword>
<organism evidence="1">
    <name type="scientific">Solanum lycopersicum</name>
    <name type="common">Tomato</name>
    <name type="synonym">Lycopersicon esculentum</name>
    <dbReference type="NCBI Taxonomy" id="4081"/>
    <lineage>
        <taxon>Eukaryota</taxon>
        <taxon>Viridiplantae</taxon>
        <taxon>Streptophyta</taxon>
        <taxon>Embryophyta</taxon>
        <taxon>Tracheophyta</taxon>
        <taxon>Spermatophyta</taxon>
        <taxon>Magnoliopsida</taxon>
        <taxon>eudicotyledons</taxon>
        <taxon>Gunneridae</taxon>
        <taxon>Pentapetalae</taxon>
        <taxon>asterids</taxon>
        <taxon>lamiids</taxon>
        <taxon>Solanales</taxon>
        <taxon>Solanaceae</taxon>
        <taxon>Solanoideae</taxon>
        <taxon>Solaneae</taxon>
        <taxon>Solanum</taxon>
        <taxon>Solanum subgen. Lycopersicon</taxon>
    </lineage>
</organism>